<keyword evidence="9" id="KW-0511">Multifunctional enzyme</keyword>
<dbReference type="Gene3D" id="1.20.120.1220">
    <property type="match status" value="1"/>
</dbReference>
<reference evidence="13" key="1">
    <citation type="submission" date="2009-06" db="EMBL/GenBank/DDBJ databases">
        <title>Complete sequence of Dickeya dadantii Ech703.</title>
        <authorList>
            <consortium name="US DOE Joint Genome Institute"/>
            <person name="Lucas S."/>
            <person name="Copeland A."/>
            <person name="Lapidus A."/>
            <person name="Glavina del Rio T."/>
            <person name="Dalin E."/>
            <person name="Tice H."/>
            <person name="Bruce D."/>
            <person name="Goodwin L."/>
            <person name="Pitluck S."/>
            <person name="Chertkov O."/>
            <person name="Brettin T."/>
            <person name="Detter J.C."/>
            <person name="Han C."/>
            <person name="Larimer F."/>
            <person name="Land M."/>
            <person name="Hauser L."/>
            <person name="Kyrpides N."/>
            <person name="Mikhailova N."/>
            <person name="Balakrishnan V."/>
            <person name="Glasner J."/>
            <person name="Perna N.T."/>
        </authorList>
    </citation>
    <scope>NUCLEOTIDE SEQUENCE [LARGE SCALE GENOMIC DNA]</scope>
    <source>
        <strain evidence="13">Ech703</strain>
    </source>
</reference>
<evidence type="ECO:0000256" key="1">
    <source>
        <dbReference type="ARBA" id="ARBA00004429"/>
    </source>
</evidence>
<evidence type="ECO:0000259" key="11">
    <source>
        <dbReference type="Pfam" id="PF01478"/>
    </source>
</evidence>
<dbReference type="AlphaFoldDB" id="C6C315"/>
<evidence type="ECO:0000256" key="9">
    <source>
        <dbReference type="RuleBase" id="RU003794"/>
    </source>
</evidence>
<comment type="catalytic activity">
    <reaction evidence="9">
        <text>Typically cleaves a -Gly-|-Phe- bond to release an N-terminal, basic peptide of 5-8 residues from type IV prepilin, and then N-methylates the new N-terminal amino group, the methyl donor being S-adenosyl-L-methionine.</text>
        <dbReference type="EC" id="3.4.23.43"/>
    </reaction>
</comment>
<dbReference type="InterPro" id="IPR010627">
    <property type="entry name" value="Prepilin_pept_A24_N"/>
</dbReference>
<feature type="transmembrane region" description="Helical" evidence="10">
    <location>
        <begin position="154"/>
        <end position="173"/>
    </location>
</feature>
<dbReference type="InterPro" id="IPR000045">
    <property type="entry name" value="Prepilin_IV_endopep_pep"/>
</dbReference>
<feature type="transmembrane region" description="Helical" evidence="10">
    <location>
        <begin position="12"/>
        <end position="36"/>
    </location>
</feature>
<keyword evidence="6 10" id="KW-1133">Transmembrane helix</keyword>
<evidence type="ECO:0000313" key="13">
    <source>
        <dbReference type="EMBL" id="ACS85280.1"/>
    </source>
</evidence>
<dbReference type="HOGENOM" id="CLU_057101_0_0_6"/>
<evidence type="ECO:0000256" key="8">
    <source>
        <dbReference type="RuleBase" id="RU003793"/>
    </source>
</evidence>
<gene>
    <name evidence="13" type="ordered locus">Dd703_1480</name>
</gene>
<dbReference type="KEGG" id="dda:Dd703_1480"/>
<evidence type="ECO:0000256" key="2">
    <source>
        <dbReference type="ARBA" id="ARBA00005801"/>
    </source>
</evidence>
<keyword evidence="3" id="KW-1003">Cell membrane</keyword>
<feature type="transmembrane region" description="Helical" evidence="10">
    <location>
        <begin position="220"/>
        <end position="247"/>
    </location>
</feature>
<keyword evidence="9" id="KW-0808">Transferase</keyword>
<feature type="transmembrane region" description="Helical" evidence="10">
    <location>
        <begin position="117"/>
        <end position="148"/>
    </location>
</feature>
<keyword evidence="4" id="KW-0997">Cell inner membrane</keyword>
<feature type="domain" description="Prepilin peptidase A24 N-terminal" evidence="12">
    <location>
        <begin position="20"/>
        <end position="123"/>
    </location>
</feature>
<dbReference type="STRING" id="579405.Dd703_1480"/>
<accession>C6C315</accession>
<name>C6C315_MUSP7</name>
<dbReference type="RefSeq" id="WP_012765097.1">
    <property type="nucleotide sequence ID" value="NC_012880.1"/>
</dbReference>
<dbReference type="eggNOG" id="COG1989">
    <property type="taxonomic scope" value="Bacteria"/>
</dbReference>
<dbReference type="GO" id="GO:0008168">
    <property type="term" value="F:methyltransferase activity"/>
    <property type="evidence" value="ECO:0007669"/>
    <property type="project" value="UniProtKB-KW"/>
</dbReference>
<comment type="subcellular location">
    <subcellularLocation>
        <location evidence="1">Cell inner membrane</location>
        <topology evidence="1">Multi-pass membrane protein</topology>
    </subcellularLocation>
    <subcellularLocation>
        <location evidence="9">Cell membrane</location>
        <topology evidence="9">Multi-pass membrane protein</topology>
    </subcellularLocation>
</comment>
<organism evidence="13 14">
    <name type="scientific">Musicola paradisiaca (strain Ech703)</name>
    <name type="common">Dickeya paradisiaca</name>
    <name type="synonym">Dickeya dadantii</name>
    <dbReference type="NCBI Taxonomy" id="579405"/>
    <lineage>
        <taxon>Bacteria</taxon>
        <taxon>Pseudomonadati</taxon>
        <taxon>Pseudomonadota</taxon>
        <taxon>Gammaproteobacteria</taxon>
        <taxon>Enterobacterales</taxon>
        <taxon>Pectobacteriaceae</taxon>
        <taxon>Musicola</taxon>
    </lineage>
</organism>
<dbReference type="GO" id="GO:0006465">
    <property type="term" value="P:signal peptide processing"/>
    <property type="evidence" value="ECO:0007669"/>
    <property type="project" value="TreeGrafter"/>
</dbReference>
<evidence type="ECO:0000256" key="6">
    <source>
        <dbReference type="ARBA" id="ARBA00022989"/>
    </source>
</evidence>
<keyword evidence="9 13" id="KW-0378">Hydrolase</keyword>
<dbReference type="EMBL" id="CP001654">
    <property type="protein sequence ID" value="ACS85280.1"/>
    <property type="molecule type" value="Genomic_DNA"/>
</dbReference>
<keyword evidence="7 10" id="KW-0472">Membrane</keyword>
<sequence length="283" mass="31369">MDVSQYAVAFPFGWRAALLVLGLIVGSFLNVVIYRLPIMLDRRWQREARFHLGLPMGKPEARYDLGWPPSSCPHCHRRLRLRDNVPVLSWLLLRGRAHCCGNAIDWRYPLVEAATGLLFLLAGMVWPPGLALFGALLLLCMLTVAALIDARTQLLPDVVTLPLLWCGLLFNLVDTFVPLDEAVIGAVAGYLSLWLVYWGFRLLSGREALGYGDFKLLAALGAWLGWQSLPNLVLIASLTGLLLTLCWRSIRRVNLQQPLAFGPWLAVGGGVVLFIHALAGFGY</sequence>
<evidence type="ECO:0000259" key="12">
    <source>
        <dbReference type="Pfam" id="PF06750"/>
    </source>
</evidence>
<keyword evidence="9" id="KW-0489">Methyltransferase</keyword>
<dbReference type="Proteomes" id="UP000002734">
    <property type="component" value="Chromosome"/>
</dbReference>
<evidence type="ECO:0000256" key="7">
    <source>
        <dbReference type="ARBA" id="ARBA00023136"/>
    </source>
</evidence>
<feature type="transmembrane region" description="Helical" evidence="10">
    <location>
        <begin position="182"/>
        <end position="200"/>
    </location>
</feature>
<comment type="similarity">
    <text evidence="2 8">Belongs to the peptidase A24 family.</text>
</comment>
<keyword evidence="5 9" id="KW-0812">Transmembrane</keyword>
<dbReference type="GO" id="GO:0005886">
    <property type="term" value="C:plasma membrane"/>
    <property type="evidence" value="ECO:0007669"/>
    <property type="project" value="UniProtKB-SubCell"/>
</dbReference>
<dbReference type="MEROPS" id="A24.A10"/>
<evidence type="ECO:0000313" key="14">
    <source>
        <dbReference type="Proteomes" id="UP000002734"/>
    </source>
</evidence>
<dbReference type="GO" id="GO:0004190">
    <property type="term" value="F:aspartic-type endopeptidase activity"/>
    <property type="evidence" value="ECO:0007669"/>
    <property type="project" value="UniProtKB-EC"/>
</dbReference>
<dbReference type="InterPro" id="IPR014032">
    <property type="entry name" value="Peptidase_A24A_bac"/>
</dbReference>
<dbReference type="Pfam" id="PF01478">
    <property type="entry name" value="Peptidase_A24"/>
    <property type="match status" value="1"/>
</dbReference>
<dbReference type="PANTHER" id="PTHR30487:SF0">
    <property type="entry name" value="PREPILIN LEADER PEPTIDASE_N-METHYLTRANSFERASE-RELATED"/>
    <property type="match status" value="1"/>
</dbReference>
<dbReference type="GO" id="GO:0032259">
    <property type="term" value="P:methylation"/>
    <property type="evidence" value="ECO:0007669"/>
    <property type="project" value="UniProtKB-KW"/>
</dbReference>
<dbReference type="PANTHER" id="PTHR30487">
    <property type="entry name" value="TYPE 4 PREPILIN-LIKE PROTEINS LEADER PEPTIDE-PROCESSING ENZYME"/>
    <property type="match status" value="1"/>
</dbReference>
<proteinExistence type="inferred from homology"/>
<evidence type="ECO:0000256" key="4">
    <source>
        <dbReference type="ARBA" id="ARBA00022519"/>
    </source>
</evidence>
<comment type="function">
    <text evidence="9">Plays an essential role in type IV pili and type II pseudopili formation by proteolytically removing the leader sequence from substrate proteins and subsequently monomethylating the alpha-amino group of the newly exposed N-terminal phenylalanine.</text>
</comment>
<dbReference type="PRINTS" id="PR00864">
    <property type="entry name" value="PREPILNPTASE"/>
</dbReference>
<keyword evidence="9" id="KW-0645">Protease</keyword>
<evidence type="ECO:0000256" key="5">
    <source>
        <dbReference type="ARBA" id="ARBA00022692"/>
    </source>
</evidence>
<dbReference type="InterPro" id="IPR050882">
    <property type="entry name" value="Prepilin_peptidase/N-MTase"/>
</dbReference>
<dbReference type="EC" id="2.1.1.-" evidence="9"/>
<dbReference type="Pfam" id="PF06750">
    <property type="entry name" value="A24_N_bact"/>
    <property type="match status" value="1"/>
</dbReference>
<feature type="domain" description="Prepilin type IV endopeptidase peptidase" evidence="11">
    <location>
        <begin position="136"/>
        <end position="245"/>
    </location>
</feature>
<keyword evidence="14" id="KW-1185">Reference proteome</keyword>
<evidence type="ECO:0000256" key="10">
    <source>
        <dbReference type="SAM" id="Phobius"/>
    </source>
</evidence>
<feature type="transmembrane region" description="Helical" evidence="10">
    <location>
        <begin position="259"/>
        <end position="279"/>
    </location>
</feature>
<dbReference type="EC" id="3.4.23.43" evidence="9"/>
<protein>
    <recommendedName>
        <fullName evidence="9">Prepilin leader peptidase/N-methyltransferase</fullName>
        <ecNumber evidence="9">2.1.1.-</ecNumber>
        <ecNumber evidence="9">3.4.23.43</ecNumber>
    </recommendedName>
</protein>
<evidence type="ECO:0000256" key="3">
    <source>
        <dbReference type="ARBA" id="ARBA00022475"/>
    </source>
</evidence>